<sequence>MRTAPILNDWSVAHVDAIGLTTILTKLTACLELFGSAIKLS</sequence>
<reference evidence="1 2" key="1">
    <citation type="submission" date="2017-03" db="EMBL/GenBank/DDBJ databases">
        <title>Genome analysis of strain PAMC 26577.</title>
        <authorList>
            <person name="Oh H.-M."/>
            <person name="Yang J.-A."/>
        </authorList>
    </citation>
    <scope>NUCLEOTIDE SEQUENCE [LARGE SCALE GENOMIC DNA]</scope>
    <source>
        <strain evidence="1 2">PAMC 26577</strain>
    </source>
</reference>
<protein>
    <submittedName>
        <fullName evidence="1">Uncharacterized protein</fullName>
    </submittedName>
</protein>
<dbReference type="EMBL" id="NBTZ01000156">
    <property type="protein sequence ID" value="OTP67260.1"/>
    <property type="molecule type" value="Genomic_DNA"/>
</dbReference>
<dbReference type="AlphaFoldDB" id="A0A242M839"/>
<accession>A0A242M839</accession>
<evidence type="ECO:0000313" key="2">
    <source>
        <dbReference type="Proteomes" id="UP000195221"/>
    </source>
</evidence>
<comment type="caution">
    <text evidence="1">The sequence shown here is derived from an EMBL/GenBank/DDBJ whole genome shotgun (WGS) entry which is preliminary data.</text>
</comment>
<organism evidence="1 2">
    <name type="scientific">Caballeronia sordidicola</name>
    <name type="common">Burkholderia sordidicola</name>
    <dbReference type="NCBI Taxonomy" id="196367"/>
    <lineage>
        <taxon>Bacteria</taxon>
        <taxon>Pseudomonadati</taxon>
        <taxon>Pseudomonadota</taxon>
        <taxon>Betaproteobacteria</taxon>
        <taxon>Burkholderiales</taxon>
        <taxon>Burkholderiaceae</taxon>
        <taxon>Caballeronia</taxon>
    </lineage>
</organism>
<name>A0A242M839_CABSO</name>
<evidence type="ECO:0000313" key="1">
    <source>
        <dbReference type="EMBL" id="OTP67260.1"/>
    </source>
</evidence>
<dbReference type="Proteomes" id="UP000195221">
    <property type="component" value="Unassembled WGS sequence"/>
</dbReference>
<gene>
    <name evidence="1" type="ORF">PAMC26577_36975</name>
</gene>
<proteinExistence type="predicted"/>